<evidence type="ECO:0000313" key="2">
    <source>
        <dbReference type="Proteomes" id="UP001596098"/>
    </source>
</evidence>
<dbReference type="InterPro" id="IPR016024">
    <property type="entry name" value="ARM-type_fold"/>
</dbReference>
<dbReference type="PANTHER" id="PTHR34070">
    <property type="entry name" value="ARMADILLO-TYPE FOLD"/>
    <property type="match status" value="1"/>
</dbReference>
<dbReference type="InterPro" id="IPR014825">
    <property type="entry name" value="DNA_alkylation"/>
</dbReference>
<dbReference type="PANTHER" id="PTHR34070:SF1">
    <property type="entry name" value="DNA ALKYLATION REPAIR PROTEIN"/>
    <property type="match status" value="1"/>
</dbReference>
<accession>A0ABW1R338</accession>
<keyword evidence="2" id="KW-1185">Reference proteome</keyword>
<dbReference type="EMBL" id="JBHSQI010000009">
    <property type="protein sequence ID" value="MFC6154980.1"/>
    <property type="molecule type" value="Genomic_DNA"/>
</dbReference>
<reference evidence="2" key="1">
    <citation type="journal article" date="2019" name="Int. J. Syst. Evol. Microbiol.">
        <title>The Global Catalogue of Microorganisms (GCM) 10K type strain sequencing project: providing services to taxonomists for standard genome sequencing and annotation.</title>
        <authorList>
            <consortium name="The Broad Institute Genomics Platform"/>
            <consortium name="The Broad Institute Genome Sequencing Center for Infectious Disease"/>
            <person name="Wu L."/>
            <person name="Ma J."/>
        </authorList>
    </citation>
    <scope>NUCLEOTIDE SEQUENCE [LARGE SCALE GENOMIC DNA]</scope>
    <source>
        <strain evidence="2">DFY28</strain>
    </source>
</reference>
<evidence type="ECO:0000313" key="1">
    <source>
        <dbReference type="EMBL" id="MFC6154980.1"/>
    </source>
</evidence>
<name>A0ABW1R338_9ACTN</name>
<dbReference type="RefSeq" id="WP_206611342.1">
    <property type="nucleotide sequence ID" value="NZ_CP034929.1"/>
</dbReference>
<dbReference type="Proteomes" id="UP001596098">
    <property type="component" value="Unassembled WGS sequence"/>
</dbReference>
<organism evidence="1 2">
    <name type="scientific">Nocardioides yefusunii</name>
    <dbReference type="NCBI Taxonomy" id="2500546"/>
    <lineage>
        <taxon>Bacteria</taxon>
        <taxon>Bacillati</taxon>
        <taxon>Actinomycetota</taxon>
        <taxon>Actinomycetes</taxon>
        <taxon>Propionibacteriales</taxon>
        <taxon>Nocardioidaceae</taxon>
        <taxon>Nocardioides</taxon>
    </lineage>
</organism>
<comment type="caution">
    <text evidence="1">The sequence shown here is derived from an EMBL/GenBank/DDBJ whole genome shotgun (WGS) entry which is preliminary data.</text>
</comment>
<dbReference type="SUPFAM" id="SSF48371">
    <property type="entry name" value="ARM repeat"/>
    <property type="match status" value="1"/>
</dbReference>
<proteinExistence type="predicted"/>
<dbReference type="CDD" id="cd06561">
    <property type="entry name" value="AlkD_like"/>
    <property type="match status" value="1"/>
</dbReference>
<gene>
    <name evidence="1" type="ORF">ACFPWU_15040</name>
</gene>
<dbReference type="Pfam" id="PF08713">
    <property type="entry name" value="DNA_alkylation"/>
    <property type="match status" value="1"/>
</dbReference>
<protein>
    <submittedName>
        <fullName evidence="1">DNA alkylation repair protein</fullName>
    </submittedName>
</protein>
<sequence>MTPPLPATATASDVRSALTRHADPERAVGVASFFQARPGGYGEGDVFLGLNVPTQRGVAKEFADLAYDEVRDLLDDVEHEHRLTALFIAVGAFRKAGKPRTRDDDARRRWHELYLDALRAGCIDNWDLVDSSVEALVGEHLRSLDPVGNDTTLLTELVTDEHLWRRRAGIVATFAFVKAGEAEPTFDAAVAVLDDRRDLIQKASGWMLREVGKRISRDLLVEFLTEHAAGMGRTTLSYATEHLDASLRTHLRQL</sequence>
<dbReference type="Gene3D" id="1.25.10.90">
    <property type="match status" value="1"/>
</dbReference>